<reference evidence="3 4" key="1">
    <citation type="submission" date="2024-06" db="EMBL/GenBank/DDBJ databases">
        <authorList>
            <person name="Woo H."/>
        </authorList>
    </citation>
    <scope>NUCLEOTIDE SEQUENCE [LARGE SCALE GENOMIC DNA]</scope>
    <source>
        <strain evidence="3 4">S2-g</strain>
    </source>
</reference>
<dbReference type="InterPro" id="IPR017850">
    <property type="entry name" value="Alkaline_phosphatase_core_sf"/>
</dbReference>
<protein>
    <submittedName>
        <fullName evidence="3">Phospholipase C</fullName>
    </submittedName>
</protein>
<dbReference type="Proteomes" id="UP001556170">
    <property type="component" value="Unassembled WGS sequence"/>
</dbReference>
<gene>
    <name evidence="3" type="ORF">ABQJ56_10235</name>
</gene>
<dbReference type="CDD" id="cd16013">
    <property type="entry name" value="AcpA"/>
    <property type="match status" value="1"/>
</dbReference>
<keyword evidence="1" id="KW-0378">Hydrolase</keyword>
<sequence length="580" mass="62139">MSSLRLLRKALLPASIAIMGFALAAHAQVDPASSRNAGGFPHFPWPGQHRSPQDEIPTATPIKHLVVIFDENRSFDHYFGTYPVAANPAGEPAFKARPFTPRVEGLTPALLNDNPNKSNLANGVNAVNPFRLDRTQANTEGQNHSYTPEQLAYDNGAADRFPAYTGNNTVTTTGAFGTHGLVMGYYDGNTVTALWNYAQNFAMDDNAYTDTYGPSTPGAIAVVSGTNNGAKVVLGSAATIPDGQGGLSLIGDTDPAYDACSSTSSTMQMTSKNIGDLLNAARITWGGFMGGFDLGAANANGSTGCARSTYSSVLDASIADYIPHHNWFQYYASTSNPTHARPTSLAQIGHADDKDRTATPVHHEYDVNDFFKAVSAGNFPSVSYIKPPAVNDAHPGNSDPLDEQAFVVKVLNFLQQQPDWDSTAVIITYDDSDGWYDHRYAAPTTSSFDATTKEGSVIGADQLNAPGVCNAKGAKPGVGVNGGTVNGRCGPGTRVPFLVISPWARSNYVDDTQITQASVVRFIEDNWLHGQRIGQGSNDASTGSIMGMFDFRRRAFDLTPRLFLDPDTGLPVDKRRPWHS</sequence>
<organism evidence="3 4">
    <name type="scientific">Rhodanobacter geophilus</name>
    <dbReference type="NCBI Taxonomy" id="3162488"/>
    <lineage>
        <taxon>Bacteria</taxon>
        <taxon>Pseudomonadati</taxon>
        <taxon>Pseudomonadota</taxon>
        <taxon>Gammaproteobacteria</taxon>
        <taxon>Lysobacterales</taxon>
        <taxon>Rhodanobacteraceae</taxon>
        <taxon>Rhodanobacter</taxon>
    </lineage>
</organism>
<proteinExistence type="predicted"/>
<accession>A0ABV3QQ42</accession>
<comment type="caution">
    <text evidence="3">The sequence shown here is derived from an EMBL/GenBank/DDBJ whole genome shotgun (WGS) entry which is preliminary data.</text>
</comment>
<name>A0ABV3QQ42_9GAMM</name>
<dbReference type="Pfam" id="PF04185">
    <property type="entry name" value="Phosphoesterase"/>
    <property type="match status" value="1"/>
</dbReference>
<dbReference type="Gene3D" id="3.40.720.10">
    <property type="entry name" value="Alkaline Phosphatase, subunit A"/>
    <property type="match status" value="2"/>
</dbReference>
<dbReference type="PANTHER" id="PTHR31956">
    <property type="entry name" value="NON-SPECIFIC PHOSPHOLIPASE C4-RELATED"/>
    <property type="match status" value="1"/>
</dbReference>
<dbReference type="RefSeq" id="WP_367844917.1">
    <property type="nucleotide sequence ID" value="NZ_JBFOHL010000008.1"/>
</dbReference>
<dbReference type="PANTHER" id="PTHR31956:SF1">
    <property type="entry name" value="NON-SPECIFIC PHOSPHOLIPASE C1"/>
    <property type="match status" value="1"/>
</dbReference>
<dbReference type="EMBL" id="JBFOHL010000008">
    <property type="protein sequence ID" value="MEW9624609.1"/>
    <property type="molecule type" value="Genomic_DNA"/>
</dbReference>
<evidence type="ECO:0000313" key="4">
    <source>
        <dbReference type="Proteomes" id="UP001556170"/>
    </source>
</evidence>
<dbReference type="InterPro" id="IPR007312">
    <property type="entry name" value="Phosphoesterase"/>
</dbReference>
<keyword evidence="2" id="KW-0732">Signal</keyword>
<evidence type="ECO:0000313" key="3">
    <source>
        <dbReference type="EMBL" id="MEW9624609.1"/>
    </source>
</evidence>
<feature type="signal peptide" evidence="2">
    <location>
        <begin position="1"/>
        <end position="24"/>
    </location>
</feature>
<keyword evidence="4" id="KW-1185">Reference proteome</keyword>
<evidence type="ECO:0000256" key="1">
    <source>
        <dbReference type="ARBA" id="ARBA00022801"/>
    </source>
</evidence>
<feature type="chain" id="PRO_5045689854" evidence="2">
    <location>
        <begin position="25"/>
        <end position="580"/>
    </location>
</feature>
<evidence type="ECO:0000256" key="2">
    <source>
        <dbReference type="SAM" id="SignalP"/>
    </source>
</evidence>